<organism evidence="3 4">
    <name type="scientific">Alkalihalobacillus trypoxylicola</name>
    <dbReference type="NCBI Taxonomy" id="519424"/>
    <lineage>
        <taxon>Bacteria</taxon>
        <taxon>Bacillati</taxon>
        <taxon>Bacillota</taxon>
        <taxon>Bacilli</taxon>
        <taxon>Bacillales</taxon>
        <taxon>Bacillaceae</taxon>
        <taxon>Alkalihalobacillus</taxon>
    </lineage>
</organism>
<evidence type="ECO:0000313" key="4">
    <source>
        <dbReference type="Proteomes" id="UP000075806"/>
    </source>
</evidence>
<gene>
    <name evidence="3" type="ORF">AZF04_10965</name>
</gene>
<feature type="domain" description="Cellulose-binding Sde182 C-terminal" evidence="2">
    <location>
        <begin position="341"/>
        <end position="421"/>
    </location>
</feature>
<dbReference type="InterPro" id="IPR048527">
    <property type="entry name" value="Sde182_C"/>
</dbReference>
<dbReference type="Gene3D" id="3.90.245.10">
    <property type="entry name" value="Ribonucleoside hydrolase-like"/>
    <property type="match status" value="1"/>
</dbReference>
<sequence length="422" mass="48221">MTERPRVVVLTDISSIVGGFGEPDDAQSFIRLLLYSNELDIEGLIATYTKHGHAVFPEYLHILLQIYDKVHNNLLKHDQRYPSQEKLAKLIKCGNQNDGPKFIGEGNDTEGSNWIIECANRLDERPLWIIVWGGTTDLAQALWRVKETKGGAFYQKFKSKLRVYAIGDQYEMNSMVRDENPDLFYIVSSDSFRGMYKEGNQNLVNNSWLHEHLRFNHGPLGAAYPQYDGEDPWGEVHGLKEGDSPSLLYLIQNGLSDPEYPEWGAWGGRFVKKRGECYEDAEEEFEGVKSVRSPIFRWRQAFQNDFQARMDWCIKSYQESNHAPVVKVKMIENQNPKPGDTIELDASESFDPDGDSLSFHWQLHREASSYSNQLVILGEHSANARLLIPEKSEGDTLHIILSVMDDGAPPLTSYKRLIFTVK</sequence>
<protein>
    <recommendedName>
        <fullName evidence="5">DUF1593 domain-containing protein</fullName>
    </recommendedName>
</protein>
<proteinExistence type="predicted"/>
<dbReference type="InterPro" id="IPR011483">
    <property type="entry name" value="Sde182_NH-like"/>
</dbReference>
<dbReference type="Proteomes" id="UP000075806">
    <property type="component" value="Unassembled WGS sequence"/>
</dbReference>
<dbReference type="InterPro" id="IPR036452">
    <property type="entry name" value="Ribo_hydro-like"/>
</dbReference>
<dbReference type="EMBL" id="LTAO01000036">
    <property type="protein sequence ID" value="KYG27702.1"/>
    <property type="molecule type" value="Genomic_DNA"/>
</dbReference>
<accession>A0A161PG72</accession>
<dbReference type="OrthoDB" id="253051at2"/>
<dbReference type="GO" id="GO:0016799">
    <property type="term" value="F:hydrolase activity, hydrolyzing N-glycosyl compounds"/>
    <property type="evidence" value="ECO:0007669"/>
    <property type="project" value="InterPro"/>
</dbReference>
<dbReference type="Gene3D" id="2.60.40.10">
    <property type="entry name" value="Immunoglobulins"/>
    <property type="match status" value="1"/>
</dbReference>
<dbReference type="Pfam" id="PF21027">
    <property type="entry name" value="Sde0182_C"/>
    <property type="match status" value="1"/>
</dbReference>
<dbReference type="RefSeq" id="WP_061949831.1">
    <property type="nucleotide sequence ID" value="NZ_LTAO01000036.1"/>
</dbReference>
<dbReference type="InterPro" id="IPR013783">
    <property type="entry name" value="Ig-like_fold"/>
</dbReference>
<dbReference type="SUPFAM" id="SSF53590">
    <property type="entry name" value="Nucleoside hydrolase"/>
    <property type="match status" value="1"/>
</dbReference>
<evidence type="ECO:0008006" key="5">
    <source>
        <dbReference type="Google" id="ProtNLM"/>
    </source>
</evidence>
<evidence type="ECO:0000259" key="1">
    <source>
        <dbReference type="Pfam" id="PF07632"/>
    </source>
</evidence>
<name>A0A161PG72_9BACI</name>
<dbReference type="Pfam" id="PF07632">
    <property type="entry name" value="Sde182_NH-like"/>
    <property type="match status" value="1"/>
</dbReference>
<keyword evidence="4" id="KW-1185">Reference proteome</keyword>
<comment type="caution">
    <text evidence="3">The sequence shown here is derived from an EMBL/GenBank/DDBJ whole genome shotgun (WGS) entry which is preliminary data.</text>
</comment>
<evidence type="ECO:0000259" key="2">
    <source>
        <dbReference type="Pfam" id="PF21027"/>
    </source>
</evidence>
<dbReference type="AlphaFoldDB" id="A0A161PG72"/>
<evidence type="ECO:0000313" key="3">
    <source>
        <dbReference type="EMBL" id="KYG27702.1"/>
    </source>
</evidence>
<feature type="domain" description="Cellulose-binding Sde182 nucleoside hydrolase-like" evidence="1">
    <location>
        <begin position="6"/>
        <end position="270"/>
    </location>
</feature>
<dbReference type="STRING" id="519424.AZF04_10965"/>
<reference evidence="3" key="1">
    <citation type="submission" date="2016-02" db="EMBL/GenBank/DDBJ databases">
        <title>Genome sequence of Bacillus trypoxylicola KCTC 13244(T).</title>
        <authorList>
            <person name="Jeong H."/>
            <person name="Park S.-H."/>
            <person name="Choi S.-K."/>
        </authorList>
    </citation>
    <scope>NUCLEOTIDE SEQUENCE [LARGE SCALE GENOMIC DNA]</scope>
    <source>
        <strain evidence="3">KCTC 13244</strain>
    </source>
</reference>